<feature type="region of interest" description="Disordered" evidence="9">
    <location>
        <begin position="595"/>
        <end position="624"/>
    </location>
</feature>
<feature type="compositionally biased region" description="Pro residues" evidence="9">
    <location>
        <begin position="230"/>
        <end position="245"/>
    </location>
</feature>
<accession>A0AAN6U451</accession>
<feature type="domain" description="RING-type" evidence="10">
    <location>
        <begin position="384"/>
        <end position="589"/>
    </location>
</feature>
<evidence type="ECO:0000256" key="8">
    <source>
        <dbReference type="ARBA" id="ARBA00022833"/>
    </source>
</evidence>
<evidence type="ECO:0000256" key="7">
    <source>
        <dbReference type="ARBA" id="ARBA00022786"/>
    </source>
</evidence>
<evidence type="ECO:0000256" key="9">
    <source>
        <dbReference type="SAM" id="MobiDB-lite"/>
    </source>
</evidence>
<comment type="catalytic activity">
    <reaction evidence="1">
        <text>[E2 ubiquitin-conjugating enzyme]-S-ubiquitinyl-L-cysteine + [acceptor protein]-L-lysine = [E2 ubiquitin-conjugating enzyme]-L-cysteine + [acceptor protein]-N(6)-ubiquitinyl-L-lysine.</text>
        <dbReference type="EC" id="2.3.2.31"/>
    </reaction>
</comment>
<reference evidence="11" key="2">
    <citation type="submission" date="2023-05" db="EMBL/GenBank/DDBJ databases">
        <authorList>
            <consortium name="Lawrence Berkeley National Laboratory"/>
            <person name="Steindorff A."/>
            <person name="Hensen N."/>
            <person name="Bonometti L."/>
            <person name="Westerberg I."/>
            <person name="Brannstrom I.O."/>
            <person name="Guillou S."/>
            <person name="Cros-Aarteil S."/>
            <person name="Calhoun S."/>
            <person name="Haridas S."/>
            <person name="Kuo A."/>
            <person name="Mondo S."/>
            <person name="Pangilinan J."/>
            <person name="Riley R."/>
            <person name="Labutti K."/>
            <person name="Andreopoulos B."/>
            <person name="Lipzen A."/>
            <person name="Chen C."/>
            <person name="Yanf M."/>
            <person name="Daum C."/>
            <person name="Ng V."/>
            <person name="Clum A."/>
            <person name="Ohm R."/>
            <person name="Martin F."/>
            <person name="Silar P."/>
            <person name="Natvig D."/>
            <person name="Lalanne C."/>
            <person name="Gautier V."/>
            <person name="Ament-Velasquez S.L."/>
            <person name="Kruys A."/>
            <person name="Hutchinson M.I."/>
            <person name="Powell A.J."/>
            <person name="Barry K."/>
            <person name="Miller A.N."/>
            <person name="Grigoriev I.V."/>
            <person name="Debuchy R."/>
            <person name="Gladieux P."/>
            <person name="Thoren M.H."/>
            <person name="Johannesson H."/>
        </authorList>
    </citation>
    <scope>NUCLEOTIDE SEQUENCE</scope>
    <source>
        <strain evidence="11">CBS 731.68</strain>
    </source>
</reference>
<sequence length="1059" mass="119134">MADLDQQQGGPSTSRRRKQTGKPRPQPANDWSRAGEPRPRASPRPRRHGDIDMDIVESSSNEDDDNEARASPMKQKQRRRRRPQRPSSTTSDTASDTTPPVLKASHRSPKGRSKAMRVPNASVPVVTADPVPRRPTCIIEEEEEDEEEEEEGEDDEEEEEDVAPSGPSRPVSRQTIARREISPRSAHRYRSTPESRRSPRTSVSDSEDDTDATSDSEEEQVIQPRGKNLPPAPMAPAVPPAPPANAVPISLQERLSRRPEMVYEEEEGDGTSRYAPSVARHRSLSRPPSSRQDQYRRPRDITVSGPPSLDETRRRSRSRSKSARPSRRHYDSDVYVPSRPASTFQRPHASSSYSISSSARRSTLFGDVAAHSARPSRLEKPVERTTVCVLCRDKNTLVSKTVKLKCCHRMCHSCLRRVFELSLTDPQQHMPPRCCTSDNIPPKYVDMLFDSSFKREWAQRYREHTSRNRITCPSRQCGGSVKPEDLRREGGRWQGRCSRCRTRICGSCSGRWHHQTECPLNDDATQLLEQGKRDSWQRCYHCKTVVERKHGVKRAIWLDHCGAELCLVCGGKWKSCECPWSKYDAEADVMISRPNPFASRPASPRELQSDFTPPTTARPRPSSYEDDLYLRRLHDHGEEHLARKMHSFDAFAEFDRKREEYDLDDALEPRDRRRRAGTRDYGAPFEDDDYHRRAATVVAPSPPQLHVPAAPPPPRSAFEPPSRSAFDRAASSFEYSTPVHRSRGMRYASPERYDGYMVENYPPERRSPRSPDNWHSYSQERRPRSRDRRHTFPSESRPTSPETWQLPTRYPSPEPPMPATEERGRPASPERRRTTSLERRLAGRFKKESRQSPAAGTLPVGPAGQICAIGTLGPVGPLSPARIPHPPSRAATHIGIGMPMAPAPPPAIHGAPPVVTPLRRYHTMGEEGYAPGGMPPPADWFGPPLPHDHPHNHPHARPPPPPPPHPHAPGLGMMPHHGPPLPGMHDMMDMNGSGGSPRGPHVKRRPPQAHREHNKYELPRSSVLAGLGGLGRGMHRVSEWVNYVEPGLPDGDAATTVVQ</sequence>
<evidence type="ECO:0000313" key="12">
    <source>
        <dbReference type="Proteomes" id="UP001302602"/>
    </source>
</evidence>
<dbReference type="PANTHER" id="PTHR11685">
    <property type="entry name" value="RBR FAMILY RING FINGER AND IBR DOMAIN-CONTAINING"/>
    <property type="match status" value="1"/>
</dbReference>
<evidence type="ECO:0000259" key="10">
    <source>
        <dbReference type="PROSITE" id="PS51873"/>
    </source>
</evidence>
<dbReference type="SUPFAM" id="SSF57850">
    <property type="entry name" value="RING/U-box"/>
    <property type="match status" value="3"/>
</dbReference>
<dbReference type="RefSeq" id="XP_062649889.1">
    <property type="nucleotide sequence ID" value="XM_062786648.1"/>
</dbReference>
<evidence type="ECO:0000256" key="5">
    <source>
        <dbReference type="ARBA" id="ARBA00022737"/>
    </source>
</evidence>
<dbReference type="GO" id="GO:0016567">
    <property type="term" value="P:protein ubiquitination"/>
    <property type="evidence" value="ECO:0007669"/>
    <property type="project" value="InterPro"/>
</dbReference>
<dbReference type="EMBL" id="MU853225">
    <property type="protein sequence ID" value="KAK4126118.1"/>
    <property type="molecule type" value="Genomic_DNA"/>
</dbReference>
<protein>
    <recommendedName>
        <fullName evidence="2">RBR-type E3 ubiquitin transferase</fullName>
        <ecNumber evidence="2">2.3.2.31</ecNumber>
    </recommendedName>
</protein>
<dbReference type="CDD" id="cd20335">
    <property type="entry name" value="BRcat_RBR"/>
    <property type="match status" value="1"/>
</dbReference>
<dbReference type="GO" id="GO:0008270">
    <property type="term" value="F:zinc ion binding"/>
    <property type="evidence" value="ECO:0007669"/>
    <property type="project" value="UniProtKB-KW"/>
</dbReference>
<dbReference type="InterPro" id="IPR044066">
    <property type="entry name" value="TRIAD_supradom"/>
</dbReference>
<feature type="compositionally biased region" description="Acidic residues" evidence="9">
    <location>
        <begin position="139"/>
        <end position="162"/>
    </location>
</feature>
<name>A0AAN6U451_9PEZI</name>
<evidence type="ECO:0000256" key="3">
    <source>
        <dbReference type="ARBA" id="ARBA00022679"/>
    </source>
</evidence>
<gene>
    <name evidence="11" type="ORF">N657DRAFT_293727</name>
</gene>
<dbReference type="AlphaFoldDB" id="A0AAN6U451"/>
<feature type="region of interest" description="Disordered" evidence="9">
    <location>
        <begin position="1"/>
        <end position="356"/>
    </location>
</feature>
<feature type="compositionally biased region" description="Pro residues" evidence="9">
    <location>
        <begin position="700"/>
        <end position="715"/>
    </location>
</feature>
<dbReference type="PROSITE" id="PS51873">
    <property type="entry name" value="TRIAD"/>
    <property type="match status" value="1"/>
</dbReference>
<proteinExistence type="predicted"/>
<dbReference type="Proteomes" id="UP001302602">
    <property type="component" value="Unassembled WGS sequence"/>
</dbReference>
<feature type="compositionally biased region" description="Basic residues" evidence="9">
    <location>
        <begin position="75"/>
        <end position="84"/>
    </location>
</feature>
<dbReference type="Gene3D" id="1.20.120.1750">
    <property type="match status" value="1"/>
</dbReference>
<dbReference type="Pfam" id="PF01485">
    <property type="entry name" value="IBR"/>
    <property type="match status" value="1"/>
</dbReference>
<keyword evidence="4" id="KW-0479">Metal-binding</keyword>
<feature type="compositionally biased region" description="Acidic residues" evidence="9">
    <location>
        <begin position="205"/>
        <end position="220"/>
    </location>
</feature>
<feature type="compositionally biased region" description="Basic and acidic residues" evidence="9">
    <location>
        <begin position="1009"/>
        <end position="1018"/>
    </location>
</feature>
<keyword evidence="5" id="KW-0677">Repeat</keyword>
<feature type="region of interest" description="Disordered" evidence="9">
    <location>
        <begin position="758"/>
        <end position="861"/>
    </location>
</feature>
<dbReference type="GO" id="GO:0061630">
    <property type="term" value="F:ubiquitin protein ligase activity"/>
    <property type="evidence" value="ECO:0007669"/>
    <property type="project" value="UniProtKB-EC"/>
</dbReference>
<feature type="region of interest" description="Disordered" evidence="9">
    <location>
        <begin position="932"/>
        <end position="1020"/>
    </location>
</feature>
<feature type="compositionally biased region" description="Pro residues" evidence="9">
    <location>
        <begin position="957"/>
        <end position="967"/>
    </location>
</feature>
<evidence type="ECO:0000256" key="4">
    <source>
        <dbReference type="ARBA" id="ARBA00022723"/>
    </source>
</evidence>
<dbReference type="GeneID" id="87823416"/>
<feature type="compositionally biased region" description="Basic residues" evidence="9">
    <location>
        <begin position="314"/>
        <end position="327"/>
    </location>
</feature>
<keyword evidence="3" id="KW-0808">Transferase</keyword>
<feature type="compositionally biased region" description="Polar residues" evidence="9">
    <location>
        <begin position="1"/>
        <end position="13"/>
    </location>
</feature>
<dbReference type="InterPro" id="IPR031127">
    <property type="entry name" value="E3_UB_ligase_RBR"/>
</dbReference>
<feature type="region of interest" description="Disordered" evidence="9">
    <location>
        <begin position="699"/>
        <end position="725"/>
    </location>
</feature>
<feature type="compositionally biased region" description="Low complexity" evidence="9">
    <location>
        <begin position="85"/>
        <end position="100"/>
    </location>
</feature>
<organism evidence="11 12">
    <name type="scientific">Parathielavia appendiculata</name>
    <dbReference type="NCBI Taxonomy" id="2587402"/>
    <lineage>
        <taxon>Eukaryota</taxon>
        <taxon>Fungi</taxon>
        <taxon>Dikarya</taxon>
        <taxon>Ascomycota</taxon>
        <taxon>Pezizomycotina</taxon>
        <taxon>Sordariomycetes</taxon>
        <taxon>Sordariomycetidae</taxon>
        <taxon>Sordariales</taxon>
        <taxon>Chaetomiaceae</taxon>
        <taxon>Parathielavia</taxon>
    </lineage>
</organism>
<feature type="compositionally biased region" description="Low complexity" evidence="9">
    <location>
        <begin position="716"/>
        <end position="725"/>
    </location>
</feature>
<keyword evidence="7" id="KW-0833">Ubl conjugation pathway</keyword>
<keyword evidence="12" id="KW-1185">Reference proteome</keyword>
<keyword evidence="6" id="KW-0863">Zinc-finger</keyword>
<evidence type="ECO:0000256" key="6">
    <source>
        <dbReference type="ARBA" id="ARBA00022771"/>
    </source>
</evidence>
<dbReference type="InterPro" id="IPR002867">
    <property type="entry name" value="IBR_dom"/>
</dbReference>
<dbReference type="EC" id="2.3.2.31" evidence="2"/>
<reference evidence="11" key="1">
    <citation type="journal article" date="2023" name="Mol. Phylogenet. Evol.">
        <title>Genome-scale phylogeny and comparative genomics of the fungal order Sordariales.</title>
        <authorList>
            <person name="Hensen N."/>
            <person name="Bonometti L."/>
            <person name="Westerberg I."/>
            <person name="Brannstrom I.O."/>
            <person name="Guillou S."/>
            <person name="Cros-Aarteil S."/>
            <person name="Calhoun S."/>
            <person name="Haridas S."/>
            <person name="Kuo A."/>
            <person name="Mondo S."/>
            <person name="Pangilinan J."/>
            <person name="Riley R."/>
            <person name="LaButti K."/>
            <person name="Andreopoulos B."/>
            <person name="Lipzen A."/>
            <person name="Chen C."/>
            <person name="Yan M."/>
            <person name="Daum C."/>
            <person name="Ng V."/>
            <person name="Clum A."/>
            <person name="Steindorff A."/>
            <person name="Ohm R.A."/>
            <person name="Martin F."/>
            <person name="Silar P."/>
            <person name="Natvig D.O."/>
            <person name="Lalanne C."/>
            <person name="Gautier V."/>
            <person name="Ament-Velasquez S.L."/>
            <person name="Kruys A."/>
            <person name="Hutchinson M.I."/>
            <person name="Powell A.J."/>
            <person name="Barry K."/>
            <person name="Miller A.N."/>
            <person name="Grigoriev I.V."/>
            <person name="Debuchy R."/>
            <person name="Gladieux P."/>
            <person name="Hiltunen Thoren M."/>
            <person name="Johannesson H."/>
        </authorList>
    </citation>
    <scope>NUCLEOTIDE SEQUENCE</scope>
    <source>
        <strain evidence="11">CBS 731.68</strain>
    </source>
</reference>
<feature type="compositionally biased region" description="Low complexity" evidence="9">
    <location>
        <begin position="612"/>
        <end position="621"/>
    </location>
</feature>
<feature type="compositionally biased region" description="Polar residues" evidence="9">
    <location>
        <begin position="793"/>
        <end position="806"/>
    </location>
</feature>
<comment type="caution">
    <text evidence="11">The sequence shown here is derived from an EMBL/GenBank/DDBJ whole genome shotgun (WGS) entry which is preliminary data.</text>
</comment>
<evidence type="ECO:0000256" key="2">
    <source>
        <dbReference type="ARBA" id="ARBA00012251"/>
    </source>
</evidence>
<feature type="compositionally biased region" description="Basic residues" evidence="9">
    <location>
        <begin position="104"/>
        <end position="115"/>
    </location>
</feature>
<evidence type="ECO:0000256" key="1">
    <source>
        <dbReference type="ARBA" id="ARBA00001798"/>
    </source>
</evidence>
<feature type="compositionally biased region" description="Basic and acidic residues" evidence="9">
    <location>
        <begin position="820"/>
        <end position="850"/>
    </location>
</feature>
<keyword evidence="8" id="KW-0862">Zinc</keyword>
<dbReference type="InterPro" id="IPR017907">
    <property type="entry name" value="Znf_RING_CS"/>
</dbReference>
<feature type="compositionally biased region" description="Acidic residues" evidence="9">
    <location>
        <begin position="52"/>
        <end position="66"/>
    </location>
</feature>
<evidence type="ECO:0000313" key="11">
    <source>
        <dbReference type="EMBL" id="KAK4126118.1"/>
    </source>
</evidence>
<dbReference type="PROSITE" id="PS00518">
    <property type="entry name" value="ZF_RING_1"/>
    <property type="match status" value="1"/>
</dbReference>